<dbReference type="EMBL" id="KI894024">
    <property type="protein sequence ID" value="OCF23211.1"/>
    <property type="molecule type" value="Genomic_DNA"/>
</dbReference>
<keyword evidence="4" id="KW-1185">Reference proteome</keyword>
<accession>A0A1B9FWS4</accession>
<reference evidence="2" key="1">
    <citation type="submission" date="2013-07" db="EMBL/GenBank/DDBJ databases">
        <title>The Genome Sequence of Cryptococcus bestiolae CBS10118.</title>
        <authorList>
            <consortium name="The Broad Institute Genome Sequencing Platform"/>
            <person name="Cuomo C."/>
            <person name="Litvintseva A."/>
            <person name="Chen Y."/>
            <person name="Heitman J."/>
            <person name="Sun S."/>
            <person name="Springer D."/>
            <person name="Dromer F."/>
            <person name="Young S.K."/>
            <person name="Zeng Q."/>
            <person name="Gargeya S."/>
            <person name="Fitzgerald M."/>
            <person name="Abouelleil A."/>
            <person name="Alvarado L."/>
            <person name="Berlin A.M."/>
            <person name="Chapman S.B."/>
            <person name="Dewar J."/>
            <person name="Goldberg J."/>
            <person name="Griggs A."/>
            <person name="Gujja S."/>
            <person name="Hansen M."/>
            <person name="Howarth C."/>
            <person name="Imamovic A."/>
            <person name="Larimer J."/>
            <person name="McCowan C."/>
            <person name="Murphy C."/>
            <person name="Pearson M."/>
            <person name="Priest M."/>
            <person name="Roberts A."/>
            <person name="Saif S."/>
            <person name="Shea T."/>
            <person name="Sykes S."/>
            <person name="Wortman J."/>
            <person name="Nusbaum C."/>
            <person name="Birren B."/>
        </authorList>
    </citation>
    <scope>NUCLEOTIDE SEQUENCE [LARGE SCALE GENOMIC DNA]</scope>
    <source>
        <strain evidence="2">CBS 10118</strain>
    </source>
</reference>
<reference evidence="2" key="3">
    <citation type="submission" date="2014-01" db="EMBL/GenBank/DDBJ databases">
        <title>Evolution of pathogenesis and genome organization in the Tremellales.</title>
        <authorList>
            <person name="Cuomo C."/>
            <person name="Litvintseva A."/>
            <person name="Heitman J."/>
            <person name="Chen Y."/>
            <person name="Sun S."/>
            <person name="Springer D."/>
            <person name="Dromer F."/>
            <person name="Young S."/>
            <person name="Zeng Q."/>
            <person name="Chapman S."/>
            <person name="Gujja S."/>
            <person name="Saif S."/>
            <person name="Birren B."/>
        </authorList>
    </citation>
    <scope>NUCLEOTIDE SEQUENCE</scope>
    <source>
        <strain evidence="2">CBS 10118</strain>
    </source>
</reference>
<evidence type="ECO:0000313" key="3">
    <source>
        <dbReference type="EMBL" id="WVW86031.1"/>
    </source>
</evidence>
<reference evidence="3" key="2">
    <citation type="submission" date="2013-07" db="EMBL/GenBank/DDBJ databases">
        <authorList>
            <consortium name="The Broad Institute Genome Sequencing Platform"/>
            <person name="Cuomo C."/>
            <person name="Litvintseva A."/>
            <person name="Chen Y."/>
            <person name="Heitman J."/>
            <person name="Sun S."/>
            <person name="Springer D."/>
            <person name="Dromer F."/>
            <person name="Young S.K."/>
            <person name="Zeng Q."/>
            <person name="Gargeya S."/>
            <person name="Fitzgerald M."/>
            <person name="Abouelleil A."/>
            <person name="Alvarado L."/>
            <person name="Berlin A.M."/>
            <person name="Chapman S.B."/>
            <person name="Dewar J."/>
            <person name="Goldberg J."/>
            <person name="Griggs A."/>
            <person name="Gujja S."/>
            <person name="Hansen M."/>
            <person name="Howarth C."/>
            <person name="Imamovic A."/>
            <person name="Larimer J."/>
            <person name="McCowan C."/>
            <person name="Murphy C."/>
            <person name="Pearson M."/>
            <person name="Priest M."/>
            <person name="Roberts A."/>
            <person name="Saif S."/>
            <person name="Shea T."/>
            <person name="Sykes S."/>
            <person name="Wortman J."/>
            <person name="Nusbaum C."/>
            <person name="Birren B."/>
        </authorList>
    </citation>
    <scope>NUCLEOTIDE SEQUENCE</scope>
    <source>
        <strain evidence="3">CBS 10118</strain>
    </source>
</reference>
<evidence type="ECO:0000313" key="4">
    <source>
        <dbReference type="Proteomes" id="UP000092730"/>
    </source>
</evidence>
<dbReference type="EMBL" id="CP144547">
    <property type="protein sequence ID" value="WVW86031.1"/>
    <property type="molecule type" value="Genomic_DNA"/>
</dbReference>
<dbReference type="GeneID" id="30211964"/>
<evidence type="ECO:0000313" key="2">
    <source>
        <dbReference type="EMBL" id="OCF23211.1"/>
    </source>
</evidence>
<protein>
    <submittedName>
        <fullName evidence="2">Uncharacterized protein</fullName>
    </submittedName>
</protein>
<dbReference type="VEuPathDB" id="FungiDB:I302_07565"/>
<evidence type="ECO:0000256" key="1">
    <source>
        <dbReference type="SAM" id="MobiDB-lite"/>
    </source>
</evidence>
<dbReference type="AlphaFoldDB" id="A0A1B9FWS4"/>
<sequence length="264" mass="28538">MSPATQINYTDRGEEHTYTGDLIIRKFPSEKSNRFTLQPTNTHSAANAIGSESRSAFPHNLTTGDVLSATRSVLYPEKSSEGLIRLGIDTGGSFAKTYKGLSCDGPAFEGIKSLLTAGPETTEDTVSGTFMKLTQGTRVFTSIKSIMPTDADAGSQIQSFLSTGLADERWYVSNERNKQGYFPIMLQAEYHTGRTLGNEGKEITDFAVDDDLKNGIDSSGAYPKVVSGRIAWNARTGNEGRESIEKSFDAGGSSSKKSGWCNLL</sequence>
<dbReference type="RefSeq" id="XP_019044281.1">
    <property type="nucleotide sequence ID" value="XM_019194158.1"/>
</dbReference>
<dbReference type="KEGG" id="kbi:30211964"/>
<reference evidence="3" key="4">
    <citation type="submission" date="2024-02" db="EMBL/GenBank/DDBJ databases">
        <title>Comparative genomics of Cryptococcus and Kwoniella reveals pathogenesis evolution and contrasting modes of karyotype evolution via chromosome fusion or intercentromeric recombination.</title>
        <authorList>
            <person name="Coelho M.A."/>
            <person name="David-Palma M."/>
            <person name="Shea T."/>
            <person name="Bowers K."/>
            <person name="McGinley-Smith S."/>
            <person name="Mohammad A.W."/>
            <person name="Gnirke A."/>
            <person name="Yurkov A.M."/>
            <person name="Nowrousian M."/>
            <person name="Sun S."/>
            <person name="Cuomo C.A."/>
            <person name="Heitman J."/>
        </authorList>
    </citation>
    <scope>NUCLEOTIDE SEQUENCE</scope>
    <source>
        <strain evidence="3">CBS 10118</strain>
    </source>
</reference>
<feature type="region of interest" description="Disordered" evidence="1">
    <location>
        <begin position="241"/>
        <end position="264"/>
    </location>
</feature>
<proteinExistence type="predicted"/>
<name>A0A1B9FWS4_9TREE</name>
<dbReference type="Proteomes" id="UP000092730">
    <property type="component" value="Chromosome 7"/>
</dbReference>
<gene>
    <name evidence="2" type="ORF">I302_07565</name>
    <name evidence="3" type="ORF">I302_108069</name>
</gene>
<organism evidence="2">
    <name type="scientific">Kwoniella bestiolae CBS 10118</name>
    <dbReference type="NCBI Taxonomy" id="1296100"/>
    <lineage>
        <taxon>Eukaryota</taxon>
        <taxon>Fungi</taxon>
        <taxon>Dikarya</taxon>
        <taxon>Basidiomycota</taxon>
        <taxon>Agaricomycotina</taxon>
        <taxon>Tremellomycetes</taxon>
        <taxon>Tremellales</taxon>
        <taxon>Cryptococcaceae</taxon>
        <taxon>Kwoniella</taxon>
    </lineage>
</organism>